<dbReference type="Proteomes" id="UP000061018">
    <property type="component" value="Chromosome"/>
</dbReference>
<accession>A0A0K2B246</accession>
<evidence type="ECO:0000313" key="3">
    <source>
        <dbReference type="Proteomes" id="UP000061018"/>
    </source>
</evidence>
<name>A0A0K2B246_STRA7</name>
<keyword evidence="1" id="KW-1133">Transmembrane helix</keyword>
<reference evidence="3" key="1">
    <citation type="journal article" date="2015" name="J. Biotechnol.">
        <title>Complete genome sequence of Streptomyces ambofaciens ATCC 23877, the spiramycin producer.</title>
        <authorList>
            <person name="Thibessard A."/>
            <person name="Haas D."/>
            <person name="Gerbaud C."/>
            <person name="Aigle B."/>
            <person name="Lautru S."/>
            <person name="Pernodet J.L."/>
            <person name="Leblond P."/>
        </authorList>
    </citation>
    <scope>NUCLEOTIDE SEQUENCE [LARGE SCALE GENOMIC DNA]</scope>
    <source>
        <strain evidence="3">ATCC 23877 / 3486 / DSM 40053 / JCM 4204 / NBRC 12836 / NRRL B-2516</strain>
    </source>
</reference>
<evidence type="ECO:0000256" key="1">
    <source>
        <dbReference type="SAM" id="Phobius"/>
    </source>
</evidence>
<dbReference type="KEGG" id="samb:SAM23877_6171"/>
<sequence>MSFAEALPWVLLALVLCVLVVVAGGIIGLRIALRGTSEDARPHIIRALGDYFRSLVDAVFRWRRK</sequence>
<protein>
    <submittedName>
        <fullName evidence="2">Uncharacterized protein</fullName>
    </submittedName>
</protein>
<evidence type="ECO:0000313" key="2">
    <source>
        <dbReference type="EMBL" id="AKZ59216.1"/>
    </source>
</evidence>
<dbReference type="RefSeq" id="WP_053139536.1">
    <property type="nucleotide sequence ID" value="NZ_CP012382.1"/>
</dbReference>
<dbReference type="EMBL" id="CP012382">
    <property type="protein sequence ID" value="AKZ59216.1"/>
    <property type="molecule type" value="Genomic_DNA"/>
</dbReference>
<proteinExistence type="predicted"/>
<keyword evidence="1" id="KW-0812">Transmembrane</keyword>
<gene>
    <name evidence="2" type="ORF">SAM23877_6171</name>
</gene>
<dbReference type="AlphaFoldDB" id="A0A0K2B246"/>
<organism evidence="2 3">
    <name type="scientific">Streptomyces ambofaciens (strain ATCC 23877 / 3486 / DSM 40053 / JCM 4204 / NBRC 12836 / NRRL B-2516)</name>
    <dbReference type="NCBI Taxonomy" id="278992"/>
    <lineage>
        <taxon>Bacteria</taxon>
        <taxon>Bacillati</taxon>
        <taxon>Actinomycetota</taxon>
        <taxon>Actinomycetes</taxon>
        <taxon>Kitasatosporales</taxon>
        <taxon>Streptomycetaceae</taxon>
        <taxon>Streptomyces</taxon>
    </lineage>
</organism>
<keyword evidence="1" id="KW-0472">Membrane</keyword>
<feature type="transmembrane region" description="Helical" evidence="1">
    <location>
        <begin position="6"/>
        <end position="33"/>
    </location>
</feature>